<evidence type="ECO:0000313" key="1">
    <source>
        <dbReference type="EMBL" id="KAK8498644.1"/>
    </source>
</evidence>
<gene>
    <name evidence="1" type="ORF">V6N12_046788</name>
</gene>
<accession>A0ABR2AWP3</accession>
<dbReference type="Proteomes" id="UP001472677">
    <property type="component" value="Unassembled WGS sequence"/>
</dbReference>
<name>A0ABR2AWP3_9ROSI</name>
<proteinExistence type="predicted"/>
<keyword evidence="2" id="KW-1185">Reference proteome</keyword>
<sequence>MSFSSLIALETKVLEHLLVSIVHHSSSEGSIGVSVSRYQPKNSPTQETLISLDCFTESSQSCLAITAIVSALNWLDLLFLNVTDPFEEVDGDWDDALEEEEEEDIEEDVEEIHSSYYAGGDRATSRPYTSTQPLEVDSDVEAPCKEEKLSVLIIRCPRKEI</sequence>
<evidence type="ECO:0000313" key="2">
    <source>
        <dbReference type="Proteomes" id="UP001472677"/>
    </source>
</evidence>
<comment type="caution">
    <text evidence="1">The sequence shown here is derived from an EMBL/GenBank/DDBJ whole genome shotgun (WGS) entry which is preliminary data.</text>
</comment>
<dbReference type="EMBL" id="JBBPBM010000254">
    <property type="protein sequence ID" value="KAK8498644.1"/>
    <property type="molecule type" value="Genomic_DNA"/>
</dbReference>
<organism evidence="1 2">
    <name type="scientific">Hibiscus sabdariffa</name>
    <name type="common">roselle</name>
    <dbReference type="NCBI Taxonomy" id="183260"/>
    <lineage>
        <taxon>Eukaryota</taxon>
        <taxon>Viridiplantae</taxon>
        <taxon>Streptophyta</taxon>
        <taxon>Embryophyta</taxon>
        <taxon>Tracheophyta</taxon>
        <taxon>Spermatophyta</taxon>
        <taxon>Magnoliopsida</taxon>
        <taxon>eudicotyledons</taxon>
        <taxon>Gunneridae</taxon>
        <taxon>Pentapetalae</taxon>
        <taxon>rosids</taxon>
        <taxon>malvids</taxon>
        <taxon>Malvales</taxon>
        <taxon>Malvaceae</taxon>
        <taxon>Malvoideae</taxon>
        <taxon>Hibiscus</taxon>
    </lineage>
</organism>
<protein>
    <submittedName>
        <fullName evidence="1">Uncharacterized protein</fullName>
    </submittedName>
</protein>
<reference evidence="1 2" key="1">
    <citation type="journal article" date="2024" name="G3 (Bethesda)">
        <title>Genome assembly of Hibiscus sabdariffa L. provides insights into metabolisms of medicinal natural products.</title>
        <authorList>
            <person name="Kim T."/>
        </authorList>
    </citation>
    <scope>NUCLEOTIDE SEQUENCE [LARGE SCALE GENOMIC DNA]</scope>
    <source>
        <strain evidence="1">TK-2024</strain>
        <tissue evidence="1">Old leaves</tissue>
    </source>
</reference>